<evidence type="ECO:0000313" key="1">
    <source>
        <dbReference type="EMBL" id="GFE13283.1"/>
    </source>
</evidence>
<comment type="caution">
    <text evidence="1">The sequence shown here is derived from an EMBL/GenBank/DDBJ whole genome shotgun (WGS) entry which is preliminary data.</text>
</comment>
<proteinExistence type="predicted"/>
<keyword evidence="2" id="KW-1185">Reference proteome</keyword>
<evidence type="ECO:0008006" key="3">
    <source>
        <dbReference type="Google" id="ProtNLM"/>
    </source>
</evidence>
<sequence>MLVLMSVRADGTKKLIAMSDGYRESADSWADLLRGCSPVRKLVAGPAHPW</sequence>
<gene>
    <name evidence="1" type="ORF">Sgleb_13300</name>
</gene>
<reference evidence="1 2" key="1">
    <citation type="submission" date="2019-12" db="EMBL/GenBank/DDBJ databases">
        <title>Whole genome shotgun sequence of Streptomyces hygroscopicus subsp. glebosus NBRC 13786.</title>
        <authorList>
            <person name="Ichikawa N."/>
            <person name="Kimura A."/>
            <person name="Kitahashi Y."/>
            <person name="Komaki H."/>
            <person name="Tamura T."/>
        </authorList>
    </citation>
    <scope>NUCLEOTIDE SEQUENCE [LARGE SCALE GENOMIC DNA]</scope>
    <source>
        <strain evidence="1 2">NBRC 13786</strain>
    </source>
</reference>
<evidence type="ECO:0000313" key="2">
    <source>
        <dbReference type="Proteomes" id="UP000430079"/>
    </source>
</evidence>
<dbReference type="AlphaFoldDB" id="A0A640SP71"/>
<name>A0A640SP71_9ACTN</name>
<organism evidence="1 2">
    <name type="scientific">Streptomyces glebosus</name>
    <dbReference type="NCBI Taxonomy" id="249580"/>
    <lineage>
        <taxon>Bacteria</taxon>
        <taxon>Bacillati</taxon>
        <taxon>Actinomycetota</taxon>
        <taxon>Actinomycetes</taxon>
        <taxon>Kitasatosporales</taxon>
        <taxon>Streptomycetaceae</taxon>
        <taxon>Streptomyces</taxon>
    </lineage>
</organism>
<dbReference type="EMBL" id="BLIO01000001">
    <property type="protein sequence ID" value="GFE13283.1"/>
    <property type="molecule type" value="Genomic_DNA"/>
</dbReference>
<dbReference type="Proteomes" id="UP000430079">
    <property type="component" value="Unassembled WGS sequence"/>
</dbReference>
<accession>A0A640SP71</accession>
<protein>
    <recommendedName>
        <fullName evidence="3">Mutator family transposase</fullName>
    </recommendedName>
</protein>